<protein>
    <submittedName>
        <fullName evidence="1">Uncharacterized protein</fullName>
    </submittedName>
</protein>
<proteinExistence type="predicted"/>
<keyword evidence="2" id="KW-1185">Reference proteome</keyword>
<organism evidence="1 2">
    <name type="scientific">Dyadobacter subterraneus</name>
    <dbReference type="NCBI Taxonomy" id="2773304"/>
    <lineage>
        <taxon>Bacteria</taxon>
        <taxon>Pseudomonadati</taxon>
        <taxon>Bacteroidota</taxon>
        <taxon>Cytophagia</taxon>
        <taxon>Cytophagales</taxon>
        <taxon>Spirosomataceae</taxon>
        <taxon>Dyadobacter</taxon>
    </lineage>
</organism>
<dbReference type="Proteomes" id="UP000634134">
    <property type="component" value="Unassembled WGS sequence"/>
</dbReference>
<dbReference type="EMBL" id="JACYGY010000001">
    <property type="protein sequence ID" value="MBE9460569.1"/>
    <property type="molecule type" value="Genomic_DNA"/>
</dbReference>
<accession>A0ABR9W5X3</accession>
<dbReference type="RefSeq" id="WP_194118897.1">
    <property type="nucleotide sequence ID" value="NZ_JACYGY010000001.1"/>
</dbReference>
<sequence length="125" mass="14707">MESYTPYSDIFKRSPDFRVKYQFLSQDNGSPREVFEGRWFDFRYPNNGDLKNSHYIIRPEFEDNGGFTILDKWLLIEPSGTAEMWILNEKLTNYHREHLKLGTVGYMTIGTDDIAICEVIELISL</sequence>
<gene>
    <name evidence="1" type="ORF">IEE83_01620</name>
</gene>
<evidence type="ECO:0000313" key="1">
    <source>
        <dbReference type="EMBL" id="MBE9460569.1"/>
    </source>
</evidence>
<reference evidence="2" key="1">
    <citation type="submission" date="2023-07" db="EMBL/GenBank/DDBJ databases">
        <title>Dyadobacter sp. nov 'subterranea' isolated from contaminted grondwater.</title>
        <authorList>
            <person name="Szabo I."/>
            <person name="Al-Omari J."/>
            <person name="Szerdahelyi S.G."/>
            <person name="Rado J."/>
        </authorList>
    </citation>
    <scope>NUCLEOTIDE SEQUENCE [LARGE SCALE GENOMIC DNA]</scope>
    <source>
        <strain evidence="2">UP-52</strain>
    </source>
</reference>
<evidence type="ECO:0000313" key="2">
    <source>
        <dbReference type="Proteomes" id="UP000634134"/>
    </source>
</evidence>
<name>A0ABR9W5X3_9BACT</name>
<comment type="caution">
    <text evidence="1">The sequence shown here is derived from an EMBL/GenBank/DDBJ whole genome shotgun (WGS) entry which is preliminary data.</text>
</comment>